<dbReference type="InterPro" id="IPR037401">
    <property type="entry name" value="SnoaL-like"/>
</dbReference>
<proteinExistence type="predicted"/>
<evidence type="ECO:0000313" key="3">
    <source>
        <dbReference type="Proteomes" id="UP001059934"/>
    </source>
</evidence>
<sequence length="155" mass="18280">MLDLEAIELIKQLKARYFRFLDTADIPGLHSVFSEDVHAHFKSSEYDFEMNGWPELETFYQRSFTAEKFGMHNGHHPEISVDGDKATGIWYLQDIFINLKHNVTIMGSALYQDEYRKIDGQWRISKTGYERLWEEIHPRSPDIRLTSRPIQKTAE</sequence>
<evidence type="ECO:0000313" key="2">
    <source>
        <dbReference type="EMBL" id="UVW35871.1"/>
    </source>
</evidence>
<dbReference type="Proteomes" id="UP001059934">
    <property type="component" value="Chromosome"/>
</dbReference>
<evidence type="ECO:0000259" key="1">
    <source>
        <dbReference type="Pfam" id="PF13577"/>
    </source>
</evidence>
<reference evidence="2" key="1">
    <citation type="submission" date="2022-08" db="EMBL/GenBank/DDBJ databases">
        <title>Catabolic pathway analysis in culturable SAR92 clade bacteria reveals their overlooked roles in DMSP degradation in coastal seas.</title>
        <authorList>
            <person name="He X."/>
            <person name="Zhang X."/>
            <person name="Zhang Y."/>
        </authorList>
    </citation>
    <scope>NUCLEOTIDE SEQUENCE</scope>
    <source>
        <strain evidence="2">H455</strain>
    </source>
</reference>
<protein>
    <submittedName>
        <fullName evidence="2">Nuclear transport factor 2 family protein</fullName>
    </submittedName>
</protein>
<accession>A0ABY5TS10</accession>
<dbReference type="InterPro" id="IPR032710">
    <property type="entry name" value="NTF2-like_dom_sf"/>
</dbReference>
<organism evidence="2 3">
    <name type="scientific">SAR92 clade bacterium H455</name>
    <dbReference type="NCBI Taxonomy" id="2974818"/>
    <lineage>
        <taxon>Bacteria</taxon>
        <taxon>Pseudomonadati</taxon>
        <taxon>Pseudomonadota</taxon>
        <taxon>Gammaproteobacteria</taxon>
        <taxon>Cellvibrionales</taxon>
        <taxon>Porticoccaceae</taxon>
        <taxon>SAR92 clade</taxon>
    </lineage>
</organism>
<name>A0ABY5TS10_9GAMM</name>
<dbReference type="SUPFAM" id="SSF54427">
    <property type="entry name" value="NTF2-like"/>
    <property type="match status" value="1"/>
</dbReference>
<dbReference type="EMBL" id="CP103416">
    <property type="protein sequence ID" value="UVW35871.1"/>
    <property type="molecule type" value="Genomic_DNA"/>
</dbReference>
<feature type="domain" description="SnoaL-like" evidence="1">
    <location>
        <begin position="4"/>
        <end position="126"/>
    </location>
</feature>
<keyword evidence="3" id="KW-1185">Reference proteome</keyword>
<dbReference type="Gene3D" id="3.10.450.50">
    <property type="match status" value="1"/>
</dbReference>
<gene>
    <name evidence="2" type="ORF">NYF23_04480</name>
</gene>
<dbReference type="Pfam" id="PF13577">
    <property type="entry name" value="SnoaL_4"/>
    <property type="match status" value="1"/>
</dbReference>